<feature type="chain" id="PRO_5013184385" description="Menorin-like domain-containing protein" evidence="2">
    <location>
        <begin position="29"/>
        <end position="273"/>
    </location>
</feature>
<dbReference type="PANTHER" id="PTHR21184">
    <property type="entry name" value="MENORIN (DENDRITIC BRANCHING PROTEIN)"/>
    <property type="match status" value="1"/>
</dbReference>
<organism evidence="4 5">
    <name type="scientific">Achlya hypogyna</name>
    <name type="common">Oomycete</name>
    <name type="synonym">Protoachlya hypogyna</name>
    <dbReference type="NCBI Taxonomy" id="1202772"/>
    <lineage>
        <taxon>Eukaryota</taxon>
        <taxon>Sar</taxon>
        <taxon>Stramenopiles</taxon>
        <taxon>Oomycota</taxon>
        <taxon>Saprolegniomycetes</taxon>
        <taxon>Saprolegniales</taxon>
        <taxon>Achlyaceae</taxon>
        <taxon>Achlya</taxon>
    </lineage>
</organism>
<protein>
    <recommendedName>
        <fullName evidence="3">Menorin-like domain-containing protein</fullName>
    </recommendedName>
</protein>
<dbReference type="Pfam" id="PF10223">
    <property type="entry name" value="Menorin_N"/>
    <property type="match status" value="1"/>
</dbReference>
<dbReference type="InterPro" id="IPR019356">
    <property type="entry name" value="Menorin_dom"/>
</dbReference>
<sequence length="273" mass="29367">MFRRVRAACVLAALCALALLSIFQASFAPFPRTAMAYSVSSPAHVHWAHAVNSQAKLADALANLLAIEADVLLASSGIAVMAHPPATDSDLSLDDFLSRVASAACIVKLDFKSHAAFHAAEARLRAAPSTLRARIWLNADILQGSNAAVPSFDAASFIAEASACRVAKLSVGWTTSAASIEYSDTMIDEMLSLLAGKEGMTLPIKATLVRANWDALKRVYTNSSHGMTLWSNEAMSDDELTWLYTTLEMDPSLQGRTFYDLPGWTALVARMGW</sequence>
<dbReference type="PANTHER" id="PTHR21184:SF6">
    <property type="entry name" value="CONSERVED PLASMA MEMBRANE PROTEIN"/>
    <property type="match status" value="1"/>
</dbReference>
<evidence type="ECO:0000256" key="2">
    <source>
        <dbReference type="SAM" id="SignalP"/>
    </source>
</evidence>
<dbReference type="GO" id="GO:0005615">
    <property type="term" value="C:extracellular space"/>
    <property type="evidence" value="ECO:0007669"/>
    <property type="project" value="TreeGrafter"/>
</dbReference>
<dbReference type="AlphaFoldDB" id="A0A1V9YA62"/>
<reference evidence="4 5" key="1">
    <citation type="journal article" date="2014" name="Genome Biol. Evol.">
        <title>The secreted proteins of Achlya hypogyna and Thraustotheca clavata identify the ancestral oomycete secretome and reveal gene acquisitions by horizontal gene transfer.</title>
        <authorList>
            <person name="Misner I."/>
            <person name="Blouin N."/>
            <person name="Leonard G."/>
            <person name="Richards T.A."/>
            <person name="Lane C.E."/>
        </authorList>
    </citation>
    <scope>NUCLEOTIDE SEQUENCE [LARGE SCALE GENOMIC DNA]</scope>
    <source>
        <strain evidence="4 5">ATCC 48635</strain>
    </source>
</reference>
<dbReference type="EMBL" id="JNBR01002429">
    <property type="protein sequence ID" value="OQR82607.1"/>
    <property type="molecule type" value="Genomic_DNA"/>
</dbReference>
<feature type="signal peptide" evidence="2">
    <location>
        <begin position="1"/>
        <end position="28"/>
    </location>
</feature>
<evidence type="ECO:0000259" key="3">
    <source>
        <dbReference type="Pfam" id="PF10223"/>
    </source>
</evidence>
<dbReference type="Proteomes" id="UP000243579">
    <property type="component" value="Unassembled WGS sequence"/>
</dbReference>
<evidence type="ECO:0000313" key="4">
    <source>
        <dbReference type="EMBL" id="OQR82607.1"/>
    </source>
</evidence>
<name>A0A1V9YA62_ACHHY</name>
<accession>A0A1V9YA62</accession>
<proteinExistence type="inferred from homology"/>
<keyword evidence="2" id="KW-0732">Signal</keyword>
<dbReference type="OrthoDB" id="413402at2759"/>
<comment type="similarity">
    <text evidence="1">Belongs to the menorin family.</text>
</comment>
<evidence type="ECO:0000256" key="1">
    <source>
        <dbReference type="ARBA" id="ARBA00044953"/>
    </source>
</evidence>
<keyword evidence="5" id="KW-1185">Reference proteome</keyword>
<gene>
    <name evidence="4" type="ORF">ACHHYP_15737</name>
</gene>
<evidence type="ECO:0000313" key="5">
    <source>
        <dbReference type="Proteomes" id="UP000243579"/>
    </source>
</evidence>
<comment type="caution">
    <text evidence="4">The sequence shown here is derived from an EMBL/GenBank/DDBJ whole genome shotgun (WGS) entry which is preliminary data.</text>
</comment>
<feature type="domain" description="Menorin-like" evidence="3">
    <location>
        <begin position="44"/>
        <end position="262"/>
    </location>
</feature>